<evidence type="ECO:0000259" key="2">
    <source>
        <dbReference type="PROSITE" id="PS51184"/>
    </source>
</evidence>
<name>A0ABS5W3W3_9SPHN</name>
<dbReference type="InterPro" id="IPR041667">
    <property type="entry name" value="Cupin_8"/>
</dbReference>
<organism evidence="3 4">
    <name type="scientific">Croceibacterium selenioxidans</name>
    <dbReference type="NCBI Taxonomy" id="2838833"/>
    <lineage>
        <taxon>Bacteria</taxon>
        <taxon>Pseudomonadati</taxon>
        <taxon>Pseudomonadota</taxon>
        <taxon>Alphaproteobacteria</taxon>
        <taxon>Sphingomonadales</taxon>
        <taxon>Erythrobacteraceae</taxon>
        <taxon>Croceibacterium</taxon>
    </lineage>
</organism>
<dbReference type="EMBL" id="JAHFVK010000001">
    <property type="protein sequence ID" value="MBT2134453.1"/>
    <property type="molecule type" value="Genomic_DNA"/>
</dbReference>
<sequence>MGDTTLISRPVETREGPLPQGAGWDEVVASGHPILFKGAAASWPLVEAGLSSPQEAAGMLVAGWSGQPVVVYRGVPEIEGRFSYTPQVDGFNFAASREPLDTVLQEILSLRGQAEAPSIYVGSTDLGIYFPGLRDKIAIDLAAIHPDLAKYPGLASVWLGNRTTATCHFDYSHNIAVCAVGHRRFTLFPPQQAANLYPGPLEPTPGGQVISMVDFAAPDLDRFPGFARALEAAVVAEMEPGDVLVYPAMWWHHVEALDDFNALVNFWWNAVPAYIDSPQVTLLHALLSLRDRPADEKAAWRNLFDYYVFGDPDKPRQHLPEAAQGPLAPIDDTLARRLRALVTRKLQR</sequence>
<protein>
    <submittedName>
        <fullName evidence="3">Cupin-like domain-containing protein</fullName>
    </submittedName>
</protein>
<feature type="region of interest" description="Disordered" evidence="1">
    <location>
        <begin position="1"/>
        <end position="22"/>
    </location>
</feature>
<accession>A0ABS5W3W3</accession>
<proteinExistence type="predicted"/>
<dbReference type="SMART" id="SM00558">
    <property type="entry name" value="JmjC"/>
    <property type="match status" value="1"/>
</dbReference>
<dbReference type="SUPFAM" id="SSF51197">
    <property type="entry name" value="Clavaminate synthase-like"/>
    <property type="match status" value="1"/>
</dbReference>
<keyword evidence="4" id="KW-1185">Reference proteome</keyword>
<evidence type="ECO:0000256" key="1">
    <source>
        <dbReference type="SAM" id="MobiDB-lite"/>
    </source>
</evidence>
<dbReference type="Gene3D" id="2.60.120.10">
    <property type="entry name" value="Jelly Rolls"/>
    <property type="match status" value="1"/>
</dbReference>
<reference evidence="3 4" key="1">
    <citation type="submission" date="2021-05" db="EMBL/GenBank/DDBJ databases">
        <title>Croceibacterium sp. LX-88 genome sequence.</title>
        <authorList>
            <person name="Luo X."/>
        </authorList>
    </citation>
    <scope>NUCLEOTIDE SEQUENCE [LARGE SCALE GENOMIC DNA]</scope>
    <source>
        <strain evidence="3 4">LX-88</strain>
    </source>
</reference>
<dbReference type="Pfam" id="PF13621">
    <property type="entry name" value="Cupin_8"/>
    <property type="match status" value="1"/>
</dbReference>
<feature type="domain" description="JmjC" evidence="2">
    <location>
        <begin position="134"/>
        <end position="283"/>
    </location>
</feature>
<dbReference type="PANTHER" id="PTHR12461">
    <property type="entry name" value="HYPOXIA-INDUCIBLE FACTOR 1 ALPHA INHIBITOR-RELATED"/>
    <property type="match status" value="1"/>
</dbReference>
<gene>
    <name evidence="3" type="ORF">KK137_08925</name>
</gene>
<dbReference type="Proteomes" id="UP000811255">
    <property type="component" value="Unassembled WGS sequence"/>
</dbReference>
<evidence type="ECO:0000313" key="3">
    <source>
        <dbReference type="EMBL" id="MBT2134453.1"/>
    </source>
</evidence>
<dbReference type="PROSITE" id="PS51184">
    <property type="entry name" value="JMJC"/>
    <property type="match status" value="1"/>
</dbReference>
<evidence type="ECO:0000313" key="4">
    <source>
        <dbReference type="Proteomes" id="UP000811255"/>
    </source>
</evidence>
<dbReference type="InterPro" id="IPR003347">
    <property type="entry name" value="JmjC_dom"/>
</dbReference>
<dbReference type="RefSeq" id="WP_214535810.1">
    <property type="nucleotide sequence ID" value="NZ_JAHFVK010000001.1"/>
</dbReference>
<dbReference type="InterPro" id="IPR014710">
    <property type="entry name" value="RmlC-like_jellyroll"/>
</dbReference>
<comment type="caution">
    <text evidence="3">The sequence shown here is derived from an EMBL/GenBank/DDBJ whole genome shotgun (WGS) entry which is preliminary data.</text>
</comment>
<dbReference type="PANTHER" id="PTHR12461:SF105">
    <property type="entry name" value="HYPOXIA-INDUCIBLE FACTOR 1-ALPHA INHIBITOR"/>
    <property type="match status" value="1"/>
</dbReference>